<feature type="chain" id="PRO_5018526265" description="Apple domain-containing protein" evidence="2">
    <location>
        <begin position="22"/>
        <end position="306"/>
    </location>
</feature>
<comment type="caution">
    <text evidence="3">The sequence shown here is derived from an EMBL/GenBank/DDBJ whole genome shotgun (WGS) entry which is preliminary data.</text>
</comment>
<feature type="signal peptide" evidence="2">
    <location>
        <begin position="1"/>
        <end position="21"/>
    </location>
</feature>
<evidence type="ECO:0008006" key="5">
    <source>
        <dbReference type="Google" id="ProtNLM"/>
    </source>
</evidence>
<feature type="compositionally biased region" description="Low complexity" evidence="1">
    <location>
        <begin position="108"/>
        <end position="127"/>
    </location>
</feature>
<protein>
    <recommendedName>
        <fullName evidence="5">Apple domain-containing protein</fullName>
    </recommendedName>
</protein>
<gene>
    <name evidence="3" type="ORF">C7M84_022746</name>
</gene>
<evidence type="ECO:0000313" key="3">
    <source>
        <dbReference type="EMBL" id="ROT84082.1"/>
    </source>
</evidence>
<evidence type="ECO:0000313" key="4">
    <source>
        <dbReference type="Proteomes" id="UP000283509"/>
    </source>
</evidence>
<dbReference type="EMBL" id="QCYY01000597">
    <property type="protein sequence ID" value="ROT84082.1"/>
    <property type="molecule type" value="Genomic_DNA"/>
</dbReference>
<sequence length="306" mass="33049">MVDRAWFLALTAAQVLSWAWAGVRVFEVGGKGRCGDEFQSFVAKVDSVCAIGCSKTSNCLGFSFEQFPDDSAGEQAEGKCSLYEAVSYPDGQENTICYIQSSETTQTTESMASTTSTTTTSTTQPQTTERETTSLSVHFIQPYPMSLYGVQTSSVLSTQLCPSTSAVVGIYMQMQQSSYTFVCKAIRSEIQLLEPQDPCMSGIWDCLSQVCPTNHLIRGFVNTGAWKGPCALLTGMSVEDNCYWVGGQLQDGLTGDPTFSNWSFWRVCGENHVVSGIMDAVDPNEGSTSSLAIKCCSLAYSGPALD</sequence>
<organism evidence="3 4">
    <name type="scientific">Penaeus vannamei</name>
    <name type="common">Whiteleg shrimp</name>
    <name type="synonym">Litopenaeus vannamei</name>
    <dbReference type="NCBI Taxonomy" id="6689"/>
    <lineage>
        <taxon>Eukaryota</taxon>
        <taxon>Metazoa</taxon>
        <taxon>Ecdysozoa</taxon>
        <taxon>Arthropoda</taxon>
        <taxon>Crustacea</taxon>
        <taxon>Multicrustacea</taxon>
        <taxon>Malacostraca</taxon>
        <taxon>Eumalacostraca</taxon>
        <taxon>Eucarida</taxon>
        <taxon>Decapoda</taxon>
        <taxon>Dendrobranchiata</taxon>
        <taxon>Penaeoidea</taxon>
        <taxon>Penaeidae</taxon>
        <taxon>Penaeus</taxon>
    </lineage>
</organism>
<reference evidence="3 4" key="2">
    <citation type="submission" date="2019-01" db="EMBL/GenBank/DDBJ databases">
        <title>The decoding of complex shrimp genome reveals the adaptation for benthos swimmer, frequently molting mechanism and breeding impact on genome.</title>
        <authorList>
            <person name="Sun Y."/>
            <person name="Gao Y."/>
            <person name="Yu Y."/>
        </authorList>
    </citation>
    <scope>NUCLEOTIDE SEQUENCE [LARGE SCALE GENOMIC DNA]</scope>
    <source>
        <tissue evidence="3">Muscle</tissue>
    </source>
</reference>
<accession>A0A3R7Q274</accession>
<keyword evidence="4" id="KW-1185">Reference proteome</keyword>
<proteinExistence type="predicted"/>
<reference evidence="3 4" key="1">
    <citation type="submission" date="2018-04" db="EMBL/GenBank/DDBJ databases">
        <authorList>
            <person name="Zhang X."/>
            <person name="Yuan J."/>
            <person name="Li F."/>
            <person name="Xiang J."/>
        </authorList>
    </citation>
    <scope>NUCLEOTIDE SEQUENCE [LARGE SCALE GENOMIC DNA]</scope>
    <source>
        <tissue evidence="3">Muscle</tissue>
    </source>
</reference>
<feature type="region of interest" description="Disordered" evidence="1">
    <location>
        <begin position="108"/>
        <end position="131"/>
    </location>
</feature>
<dbReference type="AlphaFoldDB" id="A0A3R7Q274"/>
<evidence type="ECO:0000256" key="1">
    <source>
        <dbReference type="SAM" id="MobiDB-lite"/>
    </source>
</evidence>
<name>A0A3R7Q274_PENVA</name>
<evidence type="ECO:0000256" key="2">
    <source>
        <dbReference type="SAM" id="SignalP"/>
    </source>
</evidence>
<dbReference type="Proteomes" id="UP000283509">
    <property type="component" value="Unassembled WGS sequence"/>
</dbReference>
<keyword evidence="2" id="KW-0732">Signal</keyword>